<name>A0A9W7AAS7_9STRA</name>
<feature type="non-terminal residue" evidence="2">
    <location>
        <position position="1"/>
    </location>
</feature>
<dbReference type="AlphaFoldDB" id="A0A9W7AAS7"/>
<dbReference type="OrthoDB" id="10528964at2759"/>
<dbReference type="EMBL" id="BRXZ01002717">
    <property type="protein sequence ID" value="GMH68639.1"/>
    <property type="molecule type" value="Genomic_DNA"/>
</dbReference>
<evidence type="ECO:0000256" key="1">
    <source>
        <dbReference type="SAM" id="MobiDB-lite"/>
    </source>
</evidence>
<reference evidence="2" key="1">
    <citation type="submission" date="2022-07" db="EMBL/GenBank/DDBJ databases">
        <title>Genome analysis of Parmales, a sister group of diatoms, reveals the evolutionary specialization of diatoms from phago-mixotrophs to photoautotrophs.</title>
        <authorList>
            <person name="Ban H."/>
            <person name="Sato S."/>
            <person name="Yoshikawa S."/>
            <person name="Kazumasa Y."/>
            <person name="Nakamura Y."/>
            <person name="Ichinomiya M."/>
            <person name="Saitoh K."/>
            <person name="Sato N."/>
            <person name="Blanc-Mathieu R."/>
            <person name="Endo H."/>
            <person name="Kuwata A."/>
            <person name="Ogata H."/>
        </authorList>
    </citation>
    <scope>NUCLEOTIDE SEQUENCE</scope>
</reference>
<evidence type="ECO:0000313" key="2">
    <source>
        <dbReference type="EMBL" id="GMH68639.1"/>
    </source>
</evidence>
<sequence length="508" mass="56882">FPPMIMLHCAAPSAAPSAPLIIDRVTKVKSKHPATVLVEIHNEGVYWRGASQAQEKGKKGGDREEVRRKYNKFMHWGQQARRFLFTILCGEILEKRKVEISEEIEREKAKKDVVKNINKKLRKARSEKDAASARQEVEALEKEASLAQAAVAKARDGIQDAKKKLSEDKKEAKKAEQALKKARKNEEKKIMALFTKKRTEAIDLEISKKRVENINKILMECMDSRRSINLSPSSISSKFTSLPSGHPIRSSGPLLSRIGRSAKKVNVLLKAPADLLVKRGVAHVTETLKNHQPPENNSPPEATSAKLEAEKLLRLGYFPPKSGSRYSHLERTPSSTNLSREWSNHGWLLDLNVPPGGIEGVRRRMESPEFSGLGTLPVFARTLGVSHVRLLERPLDLYGQATSMFEPKVRDEEEGWELMMGDGYGKALKDCEEGEEEEEEEEEELLGDFLDEGGIDWEGDWGEEWGEEGGEEEGAADFLDVFFGGVDKDYIDVEDLDGWLENGAEGEG</sequence>
<organism evidence="2 3">
    <name type="scientific">Triparma retinervis</name>
    <dbReference type="NCBI Taxonomy" id="2557542"/>
    <lineage>
        <taxon>Eukaryota</taxon>
        <taxon>Sar</taxon>
        <taxon>Stramenopiles</taxon>
        <taxon>Ochrophyta</taxon>
        <taxon>Bolidophyceae</taxon>
        <taxon>Parmales</taxon>
        <taxon>Triparmaceae</taxon>
        <taxon>Triparma</taxon>
    </lineage>
</organism>
<protein>
    <submittedName>
        <fullName evidence="2">Uncharacterized protein</fullName>
    </submittedName>
</protein>
<gene>
    <name evidence="2" type="ORF">TrRE_jg12157</name>
</gene>
<evidence type="ECO:0000313" key="3">
    <source>
        <dbReference type="Proteomes" id="UP001165082"/>
    </source>
</evidence>
<comment type="caution">
    <text evidence="2">The sequence shown here is derived from an EMBL/GenBank/DDBJ whole genome shotgun (WGS) entry which is preliminary data.</text>
</comment>
<feature type="region of interest" description="Disordered" evidence="1">
    <location>
        <begin position="162"/>
        <end position="182"/>
    </location>
</feature>
<proteinExistence type="predicted"/>
<keyword evidence="3" id="KW-1185">Reference proteome</keyword>
<dbReference type="Proteomes" id="UP001165082">
    <property type="component" value="Unassembled WGS sequence"/>
</dbReference>
<accession>A0A9W7AAS7</accession>